<dbReference type="EMBL" id="SDMP01000017">
    <property type="protein sequence ID" value="RYQ98535.1"/>
    <property type="molecule type" value="Genomic_DNA"/>
</dbReference>
<reference evidence="1 2" key="1">
    <citation type="submission" date="2019-01" db="EMBL/GenBank/DDBJ databases">
        <title>Sequencing of cultivated peanut Arachis hypogaea provides insights into genome evolution and oil improvement.</title>
        <authorList>
            <person name="Chen X."/>
        </authorList>
    </citation>
    <scope>NUCLEOTIDE SEQUENCE [LARGE SCALE GENOMIC DNA]</scope>
    <source>
        <strain evidence="2">cv. Fuhuasheng</strain>
        <tissue evidence="1">Leaves</tissue>
    </source>
</reference>
<name>A0A444Y9H1_ARAHY</name>
<evidence type="ECO:0000313" key="2">
    <source>
        <dbReference type="Proteomes" id="UP000289738"/>
    </source>
</evidence>
<accession>A0A444Y9H1</accession>
<evidence type="ECO:0000313" key="1">
    <source>
        <dbReference type="EMBL" id="RYQ98535.1"/>
    </source>
</evidence>
<gene>
    <name evidence="1" type="ORF">Ahy_B07g086274</name>
</gene>
<dbReference type="AlphaFoldDB" id="A0A444Y9H1"/>
<proteinExistence type="predicted"/>
<sequence length="225" mass="25713">MQEQKDLYSHLQKQEEEDQKKLNGLKTTMATITKAVHHLFSLRSCDQSTPIDKCGGLTKEHSEEVNLELQGKEDRLKQELQQEEKVEIIEPKGAIEELRENLRIFEKIEQPAMRTHDPRVRVTPKIPASHTCPTTKNIAHLLAAASNAVVAAFSELLRFGFDLKIFQRSSHHHRSSPRHCKKHRCPFHQASMIWLRYEDLSPLISLPSFISAPSQATPLSLPSMI</sequence>
<organism evidence="1 2">
    <name type="scientific">Arachis hypogaea</name>
    <name type="common">Peanut</name>
    <dbReference type="NCBI Taxonomy" id="3818"/>
    <lineage>
        <taxon>Eukaryota</taxon>
        <taxon>Viridiplantae</taxon>
        <taxon>Streptophyta</taxon>
        <taxon>Embryophyta</taxon>
        <taxon>Tracheophyta</taxon>
        <taxon>Spermatophyta</taxon>
        <taxon>Magnoliopsida</taxon>
        <taxon>eudicotyledons</taxon>
        <taxon>Gunneridae</taxon>
        <taxon>Pentapetalae</taxon>
        <taxon>rosids</taxon>
        <taxon>fabids</taxon>
        <taxon>Fabales</taxon>
        <taxon>Fabaceae</taxon>
        <taxon>Papilionoideae</taxon>
        <taxon>50 kb inversion clade</taxon>
        <taxon>dalbergioids sensu lato</taxon>
        <taxon>Dalbergieae</taxon>
        <taxon>Pterocarpus clade</taxon>
        <taxon>Arachis</taxon>
    </lineage>
</organism>
<dbReference type="Proteomes" id="UP000289738">
    <property type="component" value="Chromosome B07"/>
</dbReference>
<comment type="caution">
    <text evidence="1">The sequence shown here is derived from an EMBL/GenBank/DDBJ whole genome shotgun (WGS) entry which is preliminary data.</text>
</comment>
<protein>
    <submittedName>
        <fullName evidence="1">Uncharacterized protein</fullName>
    </submittedName>
</protein>
<keyword evidence="2" id="KW-1185">Reference proteome</keyword>